<evidence type="ECO:0000313" key="2">
    <source>
        <dbReference type="Proteomes" id="UP000324222"/>
    </source>
</evidence>
<protein>
    <submittedName>
        <fullName evidence="1">Uncharacterized protein</fullName>
    </submittedName>
</protein>
<dbReference type="AlphaFoldDB" id="A0A5B7J606"/>
<accession>A0A5B7J606</accession>
<proteinExistence type="predicted"/>
<gene>
    <name evidence="1" type="ORF">E2C01_082764</name>
</gene>
<dbReference type="Proteomes" id="UP000324222">
    <property type="component" value="Unassembled WGS sequence"/>
</dbReference>
<reference evidence="1 2" key="1">
    <citation type="submission" date="2019-05" db="EMBL/GenBank/DDBJ databases">
        <title>Another draft genome of Portunus trituberculatus and its Hox gene families provides insights of decapod evolution.</title>
        <authorList>
            <person name="Jeong J.-H."/>
            <person name="Song I."/>
            <person name="Kim S."/>
            <person name="Choi T."/>
            <person name="Kim D."/>
            <person name="Ryu S."/>
            <person name="Kim W."/>
        </authorList>
    </citation>
    <scope>NUCLEOTIDE SEQUENCE [LARGE SCALE GENOMIC DNA]</scope>
    <source>
        <tissue evidence="1">Muscle</tissue>
    </source>
</reference>
<organism evidence="1 2">
    <name type="scientific">Portunus trituberculatus</name>
    <name type="common">Swimming crab</name>
    <name type="synonym">Neptunus trituberculatus</name>
    <dbReference type="NCBI Taxonomy" id="210409"/>
    <lineage>
        <taxon>Eukaryota</taxon>
        <taxon>Metazoa</taxon>
        <taxon>Ecdysozoa</taxon>
        <taxon>Arthropoda</taxon>
        <taxon>Crustacea</taxon>
        <taxon>Multicrustacea</taxon>
        <taxon>Malacostraca</taxon>
        <taxon>Eumalacostraca</taxon>
        <taxon>Eucarida</taxon>
        <taxon>Decapoda</taxon>
        <taxon>Pleocyemata</taxon>
        <taxon>Brachyura</taxon>
        <taxon>Eubrachyura</taxon>
        <taxon>Portunoidea</taxon>
        <taxon>Portunidae</taxon>
        <taxon>Portuninae</taxon>
        <taxon>Portunus</taxon>
    </lineage>
</organism>
<dbReference type="EMBL" id="VSRR010075921">
    <property type="protein sequence ID" value="MPC87884.1"/>
    <property type="molecule type" value="Genomic_DNA"/>
</dbReference>
<keyword evidence="2" id="KW-1185">Reference proteome</keyword>
<sequence length="65" mass="7332">MQEVEFSMQGDEWRGAWTAAVPDVHAGLLGDETLRLPQHAAVVLSRSGGFYKGERVRREAERDVY</sequence>
<name>A0A5B7J606_PORTR</name>
<comment type="caution">
    <text evidence="1">The sequence shown here is derived from an EMBL/GenBank/DDBJ whole genome shotgun (WGS) entry which is preliminary data.</text>
</comment>
<evidence type="ECO:0000313" key="1">
    <source>
        <dbReference type="EMBL" id="MPC87884.1"/>
    </source>
</evidence>